<sequence>MDAMGDREGPRRVSSTALWRGDRRPAQVVQVSQLEQNFQRAPQQGESGSLPFDTEYSRWLKEHTKHINELRITVNSHASDPEL</sequence>
<reference evidence="1 2" key="1">
    <citation type="submission" date="2024-02" db="EMBL/GenBank/DDBJ databases">
        <title>de novo genome assembly of Solanum bulbocastanum strain 11H21.</title>
        <authorList>
            <person name="Hosaka A.J."/>
        </authorList>
    </citation>
    <scope>NUCLEOTIDE SEQUENCE [LARGE SCALE GENOMIC DNA]</scope>
    <source>
        <tissue evidence="1">Young leaves</tissue>
    </source>
</reference>
<proteinExistence type="predicted"/>
<dbReference type="Proteomes" id="UP001371456">
    <property type="component" value="Unassembled WGS sequence"/>
</dbReference>
<organism evidence="1 2">
    <name type="scientific">Solanum bulbocastanum</name>
    <name type="common">Wild potato</name>
    <dbReference type="NCBI Taxonomy" id="147425"/>
    <lineage>
        <taxon>Eukaryota</taxon>
        <taxon>Viridiplantae</taxon>
        <taxon>Streptophyta</taxon>
        <taxon>Embryophyta</taxon>
        <taxon>Tracheophyta</taxon>
        <taxon>Spermatophyta</taxon>
        <taxon>Magnoliopsida</taxon>
        <taxon>eudicotyledons</taxon>
        <taxon>Gunneridae</taxon>
        <taxon>Pentapetalae</taxon>
        <taxon>asterids</taxon>
        <taxon>lamiids</taxon>
        <taxon>Solanales</taxon>
        <taxon>Solanaceae</taxon>
        <taxon>Solanoideae</taxon>
        <taxon>Solaneae</taxon>
        <taxon>Solanum</taxon>
    </lineage>
</organism>
<comment type="caution">
    <text evidence="1">The sequence shown here is derived from an EMBL/GenBank/DDBJ whole genome shotgun (WGS) entry which is preliminary data.</text>
</comment>
<dbReference type="AlphaFoldDB" id="A0AAN8T802"/>
<evidence type="ECO:0000313" key="1">
    <source>
        <dbReference type="EMBL" id="KAK6778881.1"/>
    </source>
</evidence>
<name>A0AAN8T802_SOLBU</name>
<evidence type="ECO:0000313" key="2">
    <source>
        <dbReference type="Proteomes" id="UP001371456"/>
    </source>
</evidence>
<keyword evidence="2" id="KW-1185">Reference proteome</keyword>
<accession>A0AAN8T802</accession>
<gene>
    <name evidence="1" type="ORF">RDI58_025599</name>
</gene>
<dbReference type="EMBL" id="JBANQN010000010">
    <property type="protein sequence ID" value="KAK6778881.1"/>
    <property type="molecule type" value="Genomic_DNA"/>
</dbReference>
<protein>
    <submittedName>
        <fullName evidence="1">Uncharacterized protein</fullName>
    </submittedName>
</protein>